<dbReference type="AlphaFoldDB" id="A0A067MYE5"/>
<dbReference type="InParanoid" id="A0A067MYE5"/>
<feature type="domain" description="DDE-1" evidence="2">
    <location>
        <begin position="199"/>
        <end position="264"/>
    </location>
</feature>
<feature type="compositionally biased region" description="Polar residues" evidence="1">
    <location>
        <begin position="1"/>
        <end position="10"/>
    </location>
</feature>
<feature type="compositionally biased region" description="Basic and acidic residues" evidence="1">
    <location>
        <begin position="102"/>
        <end position="114"/>
    </location>
</feature>
<evidence type="ECO:0000313" key="3">
    <source>
        <dbReference type="EMBL" id="KDQ16887.1"/>
    </source>
</evidence>
<evidence type="ECO:0000313" key="4">
    <source>
        <dbReference type="Proteomes" id="UP000027195"/>
    </source>
</evidence>
<dbReference type="EMBL" id="KL198025">
    <property type="protein sequence ID" value="KDQ16887.1"/>
    <property type="molecule type" value="Genomic_DNA"/>
</dbReference>
<dbReference type="InterPro" id="IPR004875">
    <property type="entry name" value="DDE_SF_endonuclease_dom"/>
</dbReference>
<evidence type="ECO:0000259" key="2">
    <source>
        <dbReference type="Pfam" id="PF03184"/>
    </source>
</evidence>
<dbReference type="HOGENOM" id="CLU_1034359_0_0_1"/>
<reference evidence="4" key="1">
    <citation type="journal article" date="2014" name="Proc. Natl. Acad. Sci. U.S.A.">
        <title>Extensive sampling of basidiomycete genomes demonstrates inadequacy of the white-rot/brown-rot paradigm for wood decay fungi.</title>
        <authorList>
            <person name="Riley R."/>
            <person name="Salamov A.A."/>
            <person name="Brown D.W."/>
            <person name="Nagy L.G."/>
            <person name="Floudas D."/>
            <person name="Held B.W."/>
            <person name="Levasseur A."/>
            <person name="Lombard V."/>
            <person name="Morin E."/>
            <person name="Otillar R."/>
            <person name="Lindquist E.A."/>
            <person name="Sun H."/>
            <person name="LaButti K.M."/>
            <person name="Schmutz J."/>
            <person name="Jabbour D."/>
            <person name="Luo H."/>
            <person name="Baker S.E."/>
            <person name="Pisabarro A.G."/>
            <person name="Walton J.D."/>
            <person name="Blanchette R.A."/>
            <person name="Henrissat B."/>
            <person name="Martin F."/>
            <person name="Cullen D."/>
            <person name="Hibbett D.S."/>
            <person name="Grigoriev I.V."/>
        </authorList>
    </citation>
    <scope>NUCLEOTIDE SEQUENCE [LARGE SCALE GENOMIC DNA]</scope>
    <source>
        <strain evidence="4">FD-172 SS1</strain>
    </source>
</reference>
<protein>
    <recommendedName>
        <fullName evidence="2">DDE-1 domain-containing protein</fullName>
    </recommendedName>
</protein>
<evidence type="ECO:0000256" key="1">
    <source>
        <dbReference type="SAM" id="MobiDB-lite"/>
    </source>
</evidence>
<keyword evidence="4" id="KW-1185">Reference proteome</keyword>
<feature type="compositionally biased region" description="Low complexity" evidence="1">
    <location>
        <begin position="11"/>
        <end position="30"/>
    </location>
</feature>
<feature type="compositionally biased region" description="Acidic residues" evidence="1">
    <location>
        <begin position="61"/>
        <end position="71"/>
    </location>
</feature>
<dbReference type="Proteomes" id="UP000027195">
    <property type="component" value="Unassembled WGS sequence"/>
</dbReference>
<gene>
    <name evidence="3" type="ORF">BOTBODRAFT_172508</name>
</gene>
<organism evidence="3 4">
    <name type="scientific">Botryobasidium botryosum (strain FD-172 SS1)</name>
    <dbReference type="NCBI Taxonomy" id="930990"/>
    <lineage>
        <taxon>Eukaryota</taxon>
        <taxon>Fungi</taxon>
        <taxon>Dikarya</taxon>
        <taxon>Basidiomycota</taxon>
        <taxon>Agaricomycotina</taxon>
        <taxon>Agaricomycetes</taxon>
        <taxon>Cantharellales</taxon>
        <taxon>Botryobasidiaceae</taxon>
        <taxon>Botryobasidium</taxon>
    </lineage>
</organism>
<dbReference type="Pfam" id="PF03184">
    <property type="entry name" value="DDE_1"/>
    <property type="match status" value="1"/>
</dbReference>
<sequence>MAPSSTTTSQSGHTARAASGSTASNSAANRQRQKGKNGKQCTNASESQQQSSRRKHGLESSDNDNDNEDNSNDNGHDNEANGNKADGDTSSPADSTMAKKLSAKELERRRKEEGFTSVKWLNPDGTPKTTEEIRVNPHTNDAWFGLLEETIEQHDIVEETTYGLDEFGCDGATGQQKQEIGKVKGTPQYQQVGGSCENITVIVAICGDGTPTPPVVIFKGSAYQVSWKQDNPANTSLGYSKKGWMNGEIGMEWLKGFDTFTKAKAAGQY</sequence>
<dbReference type="STRING" id="930990.A0A067MYE5"/>
<feature type="compositionally biased region" description="Polar residues" evidence="1">
    <location>
        <begin position="39"/>
        <end position="51"/>
    </location>
</feature>
<name>A0A067MYE5_BOTB1</name>
<accession>A0A067MYE5</accession>
<feature type="region of interest" description="Disordered" evidence="1">
    <location>
        <begin position="1"/>
        <end position="129"/>
    </location>
</feature>
<dbReference type="OrthoDB" id="2917041at2759"/>
<proteinExistence type="predicted"/>
<dbReference type="GO" id="GO:0003676">
    <property type="term" value="F:nucleic acid binding"/>
    <property type="evidence" value="ECO:0007669"/>
    <property type="project" value="InterPro"/>
</dbReference>